<dbReference type="Gene3D" id="3.40.50.150">
    <property type="entry name" value="Vaccinia Virus protein VP39"/>
    <property type="match status" value="1"/>
</dbReference>
<dbReference type="EMBL" id="BARV01001935">
    <property type="protein sequence ID" value="GAI01533.1"/>
    <property type="molecule type" value="Genomic_DNA"/>
</dbReference>
<evidence type="ECO:0000256" key="2">
    <source>
        <dbReference type="ARBA" id="ARBA00005369"/>
    </source>
</evidence>
<keyword evidence="8" id="KW-0812">Transmembrane</keyword>
<dbReference type="GO" id="GO:0004719">
    <property type="term" value="F:protein-L-isoaspartate (D-aspartate) O-methyltransferase activity"/>
    <property type="evidence" value="ECO:0007669"/>
    <property type="project" value="UniProtKB-EC"/>
</dbReference>
<dbReference type="EC" id="2.1.1.77" evidence="3"/>
<evidence type="ECO:0000256" key="5">
    <source>
        <dbReference type="ARBA" id="ARBA00022603"/>
    </source>
</evidence>
<proteinExistence type="inferred from homology"/>
<comment type="caution">
    <text evidence="9">The sequence shown here is derived from an EMBL/GenBank/DDBJ whole genome shotgun (WGS) entry which is preliminary data.</text>
</comment>
<comment type="similarity">
    <text evidence="2">Belongs to the methyltransferase superfamily. L-isoaspartyl/D-aspartyl protein methyltransferase family.</text>
</comment>
<protein>
    <recommendedName>
        <fullName evidence="3">protein-L-isoaspartate(D-aspartate) O-methyltransferase</fullName>
        <ecNumber evidence="3">2.1.1.77</ecNumber>
    </recommendedName>
</protein>
<sequence length="186" mass="21487">MKLLKKALTINIIFFILFTLVFNITLIFNGCAYIKKVTVKEEEQDNSEKRMAEKREYMVTHHLKGRDIVDEKVLEAMGKAHRHKFVLERYLEKAYEDHPLPIGYGQTISQPYIVALMTQLLELKGDEKVLEIGTGSGYQAAILAEIVEEVYTVEIIDELCESARNRLDKLDYDNVKVLCSDGYFNF</sequence>
<keyword evidence="8" id="KW-0472">Membrane</keyword>
<organism evidence="9">
    <name type="scientific">marine sediment metagenome</name>
    <dbReference type="NCBI Taxonomy" id="412755"/>
    <lineage>
        <taxon>unclassified sequences</taxon>
        <taxon>metagenomes</taxon>
        <taxon>ecological metagenomes</taxon>
    </lineage>
</organism>
<reference evidence="9" key="1">
    <citation type="journal article" date="2014" name="Front. Microbiol.">
        <title>High frequency of phylogenetically diverse reductive dehalogenase-homologous genes in deep subseafloor sedimentary metagenomes.</title>
        <authorList>
            <person name="Kawai M."/>
            <person name="Futagami T."/>
            <person name="Toyoda A."/>
            <person name="Takaki Y."/>
            <person name="Nishi S."/>
            <person name="Hori S."/>
            <person name="Arai W."/>
            <person name="Tsubouchi T."/>
            <person name="Morono Y."/>
            <person name="Uchiyama I."/>
            <person name="Ito T."/>
            <person name="Fujiyama A."/>
            <person name="Inagaki F."/>
            <person name="Takami H."/>
        </authorList>
    </citation>
    <scope>NUCLEOTIDE SEQUENCE</scope>
    <source>
        <strain evidence="9">Expedition CK06-06</strain>
    </source>
</reference>
<feature type="transmembrane region" description="Helical" evidence="8">
    <location>
        <begin position="7"/>
        <end position="28"/>
    </location>
</feature>
<name>X1K4P3_9ZZZZ</name>
<evidence type="ECO:0000256" key="6">
    <source>
        <dbReference type="ARBA" id="ARBA00022679"/>
    </source>
</evidence>
<dbReference type="AlphaFoldDB" id="X1K4P3"/>
<evidence type="ECO:0000256" key="7">
    <source>
        <dbReference type="ARBA" id="ARBA00022691"/>
    </source>
</evidence>
<dbReference type="Pfam" id="PF01135">
    <property type="entry name" value="PCMT"/>
    <property type="match status" value="1"/>
</dbReference>
<dbReference type="InterPro" id="IPR029063">
    <property type="entry name" value="SAM-dependent_MTases_sf"/>
</dbReference>
<dbReference type="InterPro" id="IPR000682">
    <property type="entry name" value="PCMT"/>
</dbReference>
<evidence type="ECO:0000256" key="4">
    <source>
        <dbReference type="ARBA" id="ARBA00022490"/>
    </source>
</evidence>
<dbReference type="GO" id="GO:0005737">
    <property type="term" value="C:cytoplasm"/>
    <property type="evidence" value="ECO:0007669"/>
    <property type="project" value="UniProtKB-SubCell"/>
</dbReference>
<dbReference type="CDD" id="cd02440">
    <property type="entry name" value="AdoMet_MTases"/>
    <property type="match status" value="1"/>
</dbReference>
<evidence type="ECO:0000313" key="9">
    <source>
        <dbReference type="EMBL" id="GAI01533.1"/>
    </source>
</evidence>
<comment type="subcellular location">
    <subcellularLocation>
        <location evidence="1">Cytoplasm</location>
    </subcellularLocation>
</comment>
<evidence type="ECO:0000256" key="1">
    <source>
        <dbReference type="ARBA" id="ARBA00004496"/>
    </source>
</evidence>
<dbReference type="SUPFAM" id="SSF53335">
    <property type="entry name" value="S-adenosyl-L-methionine-dependent methyltransferases"/>
    <property type="match status" value="1"/>
</dbReference>
<accession>X1K4P3</accession>
<dbReference type="PANTHER" id="PTHR11579">
    <property type="entry name" value="PROTEIN-L-ISOASPARTATE O-METHYLTRANSFERASE"/>
    <property type="match status" value="1"/>
</dbReference>
<gene>
    <name evidence="9" type="ORF">S06H3_05270</name>
</gene>
<keyword evidence="5" id="KW-0489">Methyltransferase</keyword>
<dbReference type="PANTHER" id="PTHR11579:SF0">
    <property type="entry name" value="PROTEIN-L-ISOASPARTATE(D-ASPARTATE) O-METHYLTRANSFERASE"/>
    <property type="match status" value="1"/>
</dbReference>
<keyword evidence="4" id="KW-0963">Cytoplasm</keyword>
<dbReference type="GO" id="GO:0032259">
    <property type="term" value="P:methylation"/>
    <property type="evidence" value="ECO:0007669"/>
    <property type="project" value="UniProtKB-KW"/>
</dbReference>
<keyword evidence="7" id="KW-0949">S-adenosyl-L-methionine</keyword>
<keyword evidence="8" id="KW-1133">Transmembrane helix</keyword>
<evidence type="ECO:0000256" key="8">
    <source>
        <dbReference type="SAM" id="Phobius"/>
    </source>
</evidence>
<keyword evidence="6" id="KW-0808">Transferase</keyword>
<evidence type="ECO:0000256" key="3">
    <source>
        <dbReference type="ARBA" id="ARBA00011890"/>
    </source>
</evidence>